<name>A0A4Z2HY12_9TELE</name>
<dbReference type="Proteomes" id="UP000314294">
    <property type="component" value="Unassembled WGS sequence"/>
</dbReference>
<keyword evidence="2" id="KW-1185">Reference proteome</keyword>
<gene>
    <name evidence="1" type="ORF">EYF80_019171</name>
</gene>
<sequence length="91" mass="10258">MFTHDGRDDCRRSRARQQLLDETVAIVERLHQSPLLPGTLRTETDPDKESVGYRVDGFLHIWLGVAVVKQLQFSPRECCLPVARAGTAGLR</sequence>
<proteinExistence type="predicted"/>
<dbReference type="EMBL" id="SRLO01000161">
    <property type="protein sequence ID" value="TNN70587.1"/>
    <property type="molecule type" value="Genomic_DNA"/>
</dbReference>
<dbReference type="AlphaFoldDB" id="A0A4Z2HY12"/>
<organism evidence="1 2">
    <name type="scientific">Liparis tanakae</name>
    <name type="common">Tanaka's snailfish</name>
    <dbReference type="NCBI Taxonomy" id="230148"/>
    <lineage>
        <taxon>Eukaryota</taxon>
        <taxon>Metazoa</taxon>
        <taxon>Chordata</taxon>
        <taxon>Craniata</taxon>
        <taxon>Vertebrata</taxon>
        <taxon>Euteleostomi</taxon>
        <taxon>Actinopterygii</taxon>
        <taxon>Neopterygii</taxon>
        <taxon>Teleostei</taxon>
        <taxon>Neoteleostei</taxon>
        <taxon>Acanthomorphata</taxon>
        <taxon>Eupercaria</taxon>
        <taxon>Perciformes</taxon>
        <taxon>Cottioidei</taxon>
        <taxon>Cottales</taxon>
        <taxon>Liparidae</taxon>
        <taxon>Liparis</taxon>
    </lineage>
</organism>
<evidence type="ECO:0000313" key="1">
    <source>
        <dbReference type="EMBL" id="TNN70587.1"/>
    </source>
</evidence>
<protein>
    <submittedName>
        <fullName evidence="1">Uncharacterized protein</fullName>
    </submittedName>
</protein>
<accession>A0A4Z2HY12</accession>
<reference evidence="1 2" key="1">
    <citation type="submission" date="2019-03" db="EMBL/GenBank/DDBJ databases">
        <title>First draft genome of Liparis tanakae, snailfish: a comprehensive survey of snailfish specific genes.</title>
        <authorList>
            <person name="Kim W."/>
            <person name="Song I."/>
            <person name="Jeong J.-H."/>
            <person name="Kim D."/>
            <person name="Kim S."/>
            <person name="Ryu S."/>
            <person name="Song J.Y."/>
            <person name="Lee S.K."/>
        </authorList>
    </citation>
    <scope>NUCLEOTIDE SEQUENCE [LARGE SCALE GENOMIC DNA]</scope>
    <source>
        <tissue evidence="1">Muscle</tissue>
    </source>
</reference>
<comment type="caution">
    <text evidence="1">The sequence shown here is derived from an EMBL/GenBank/DDBJ whole genome shotgun (WGS) entry which is preliminary data.</text>
</comment>
<evidence type="ECO:0000313" key="2">
    <source>
        <dbReference type="Proteomes" id="UP000314294"/>
    </source>
</evidence>